<protein>
    <submittedName>
        <fullName evidence="1">Uncharacterized protein</fullName>
    </submittedName>
</protein>
<reference evidence="1" key="1">
    <citation type="journal article" date="2011" name="Proc. Natl. Acad. Sci. U.S.A.">
        <title>The genome of the fire ant Solenopsis invicta.</title>
        <authorList>
            <person name="Wurm Y."/>
            <person name="Wang J."/>
            <person name="Riba-Grognuz O."/>
            <person name="Corona M."/>
            <person name="Nygaard S."/>
            <person name="Hunt B.G."/>
            <person name="Ingram K.K."/>
            <person name="Falquet L."/>
            <person name="Nipitwattanaphon M."/>
            <person name="Gotzek D."/>
            <person name="Dijkstra M.B."/>
            <person name="Oettler J."/>
            <person name="Comtesse F."/>
            <person name="Shih C.J."/>
            <person name="Wu W.J."/>
            <person name="Yang C.C."/>
            <person name="Thomas J."/>
            <person name="Beaudoing E."/>
            <person name="Pradervand S."/>
            <person name="Flegel V."/>
            <person name="Cook E.D."/>
            <person name="Fabbretti R."/>
            <person name="Stockinger H."/>
            <person name="Long L."/>
            <person name="Farmerie W.G."/>
            <person name="Oakey J."/>
            <person name="Boomsma J.J."/>
            <person name="Pamilo P."/>
            <person name="Yi S.V."/>
            <person name="Heinze J."/>
            <person name="Goodisman M.A."/>
            <person name="Farinelli L."/>
            <person name="Harshman K."/>
            <person name="Hulo N."/>
            <person name="Cerutti L."/>
            <person name="Xenarios I."/>
            <person name="Shoemaker D."/>
            <person name="Keller L."/>
        </authorList>
    </citation>
    <scope>NUCLEOTIDE SEQUENCE [LARGE SCALE GENOMIC DNA]</scope>
</reference>
<organism>
    <name type="scientific">Solenopsis invicta</name>
    <name type="common">Red imported fire ant</name>
    <name type="synonym">Solenopsis wagneri</name>
    <dbReference type="NCBI Taxonomy" id="13686"/>
    <lineage>
        <taxon>Eukaryota</taxon>
        <taxon>Metazoa</taxon>
        <taxon>Ecdysozoa</taxon>
        <taxon>Arthropoda</taxon>
        <taxon>Hexapoda</taxon>
        <taxon>Insecta</taxon>
        <taxon>Pterygota</taxon>
        <taxon>Neoptera</taxon>
        <taxon>Endopterygota</taxon>
        <taxon>Hymenoptera</taxon>
        <taxon>Apocrita</taxon>
        <taxon>Aculeata</taxon>
        <taxon>Formicoidea</taxon>
        <taxon>Formicidae</taxon>
        <taxon>Myrmicinae</taxon>
        <taxon>Solenopsis</taxon>
    </lineage>
</organism>
<name>E9IVS5_SOLIN</name>
<feature type="non-terminal residue" evidence="1">
    <location>
        <position position="194"/>
    </location>
</feature>
<proteinExistence type="predicted"/>
<dbReference type="HOGENOM" id="CLU_1404061_0_0_1"/>
<gene>
    <name evidence="1" type="ORF">SINV_00659</name>
</gene>
<sequence length="194" mass="22533">MTNGGQKEHIEKKVNKGAVVIREIGLDGNGIWSGDMGLERKREDREDTGQVLEMDFGRYTPGYMVREEMQRQKLRGRAGLRAWSYEKKLGEGGGRELARLCWEEMRDRAKVGKVMDNFKLSKRNTAYGYRRNQNYLDNLILYIVSGFENKTKINAIYNIYLQEKSASDLNELLICCSTNKNKKHWLCSDINCQY</sequence>
<dbReference type="AlphaFoldDB" id="E9IVS5"/>
<evidence type="ECO:0000313" key="1">
    <source>
        <dbReference type="EMBL" id="EFZ15328.1"/>
    </source>
</evidence>
<accession>E9IVS5</accession>
<dbReference type="EMBL" id="GL766387">
    <property type="protein sequence ID" value="EFZ15328.1"/>
    <property type="molecule type" value="Genomic_DNA"/>
</dbReference>